<keyword evidence="3" id="KW-0997">Cell inner membrane</keyword>
<dbReference type="InterPro" id="IPR010619">
    <property type="entry name" value="ThrE-like_N"/>
</dbReference>
<evidence type="ECO:0000256" key="5">
    <source>
        <dbReference type="ARBA" id="ARBA00022989"/>
    </source>
</evidence>
<evidence type="ECO:0008006" key="14">
    <source>
        <dbReference type="Google" id="ProtNLM"/>
    </source>
</evidence>
<feature type="domain" description="Threonine/Serine exporter ThrE" evidence="11">
    <location>
        <begin position="327"/>
        <end position="448"/>
    </location>
</feature>
<feature type="domain" description="Threonine/serine exporter-like N-terminal" evidence="10">
    <location>
        <begin position="56"/>
        <end position="304"/>
    </location>
</feature>
<evidence type="ECO:0000256" key="7">
    <source>
        <dbReference type="ARBA" id="ARBA00034125"/>
    </source>
</evidence>
<evidence type="ECO:0000256" key="3">
    <source>
        <dbReference type="ARBA" id="ARBA00022519"/>
    </source>
</evidence>
<comment type="caution">
    <text evidence="12">The sequence shown here is derived from an EMBL/GenBank/DDBJ whole genome shotgun (WGS) entry which is preliminary data.</text>
</comment>
<feature type="transmembrane region" description="Helical" evidence="9">
    <location>
        <begin position="348"/>
        <end position="366"/>
    </location>
</feature>
<organism evidence="12 13">
    <name type="scientific">Phycicoccus elongatus Lp2</name>
    <dbReference type="NCBI Taxonomy" id="1193181"/>
    <lineage>
        <taxon>Bacteria</taxon>
        <taxon>Bacillati</taxon>
        <taxon>Actinomycetota</taxon>
        <taxon>Actinomycetes</taxon>
        <taxon>Micrococcales</taxon>
        <taxon>Intrasporangiaceae</taxon>
        <taxon>Phycicoccus</taxon>
    </lineage>
</organism>
<dbReference type="GO" id="GO:0015744">
    <property type="term" value="P:succinate transport"/>
    <property type="evidence" value="ECO:0007669"/>
    <property type="project" value="TreeGrafter"/>
</dbReference>
<dbReference type="Pfam" id="PF12821">
    <property type="entry name" value="ThrE_2"/>
    <property type="match status" value="1"/>
</dbReference>
<feature type="transmembrane region" description="Helical" evidence="9">
    <location>
        <begin position="433"/>
        <end position="460"/>
    </location>
</feature>
<keyword evidence="5 9" id="KW-1133">Transmembrane helix</keyword>
<evidence type="ECO:0000256" key="4">
    <source>
        <dbReference type="ARBA" id="ARBA00022692"/>
    </source>
</evidence>
<dbReference type="InterPro" id="IPR024528">
    <property type="entry name" value="ThrE_2"/>
</dbReference>
<evidence type="ECO:0000313" key="12">
    <source>
        <dbReference type="EMBL" id="CCH68575.1"/>
    </source>
</evidence>
<evidence type="ECO:0000259" key="10">
    <source>
        <dbReference type="Pfam" id="PF06738"/>
    </source>
</evidence>
<dbReference type="eggNOG" id="COG3610">
    <property type="taxonomic scope" value="Bacteria"/>
</dbReference>
<feature type="transmembrane region" description="Helical" evidence="9">
    <location>
        <begin position="324"/>
        <end position="343"/>
    </location>
</feature>
<name>N0DZ06_9MICO</name>
<dbReference type="AlphaFoldDB" id="N0DZ06"/>
<feature type="transmembrane region" description="Helical" evidence="9">
    <location>
        <begin position="173"/>
        <end position="200"/>
    </location>
</feature>
<evidence type="ECO:0000256" key="8">
    <source>
        <dbReference type="SAM" id="MobiDB-lite"/>
    </source>
</evidence>
<comment type="subcellular location">
    <subcellularLocation>
        <location evidence="1">Cell membrane</location>
        <topology evidence="1">Multi-pass membrane protein</topology>
    </subcellularLocation>
</comment>
<feature type="transmembrane region" description="Helical" evidence="9">
    <location>
        <begin position="372"/>
        <end position="389"/>
    </location>
</feature>
<feature type="transmembrane region" description="Helical" evidence="9">
    <location>
        <begin position="212"/>
        <end position="236"/>
    </location>
</feature>
<dbReference type="EMBL" id="CAIZ01000010">
    <property type="protein sequence ID" value="CCH68575.1"/>
    <property type="molecule type" value="Genomic_DNA"/>
</dbReference>
<protein>
    <recommendedName>
        <fullName evidence="14">Threonine/serine exporter family protein</fullName>
    </recommendedName>
</protein>
<accession>N0DZ06</accession>
<dbReference type="OrthoDB" id="9763957at2"/>
<dbReference type="eggNOG" id="COG2966">
    <property type="taxonomic scope" value="Bacteria"/>
</dbReference>
<dbReference type="InterPro" id="IPR050539">
    <property type="entry name" value="ThrE_Dicarb/AminoAcid_Exp"/>
</dbReference>
<sequence>MTTAPGTPRPGGGRGSSRLVAGTRRAFRPSGPPTDELPVFAAPDSTDDATARAVIDLALRAGIALLSTGAPAADVVATVLTLTRAYGLSSVHVDITFTSIAVSYQRGPHADPMTVMKVVRQRSQDFTRLERLRELVTDLSAHAIPIDEAKVRFDAVVRAPHPYRRWVVTGASAVLAAAVALLIGAGPLIIALTFASAVAIDRLKFALGRMGVAAFFAQCVAAAIPTAVATAVVVAAREGVPIATAASPSLIVAAGIVLLLSGLSVVGAAEDALQGYYVTAGARAFEVVVLTFGIVIGVTTVLSIGNRIGLPIAVSSKTYLDQRLVTQVTCAALIAAAFAISAYARGRAVAMSAVLGVLGWVVATTLETNFGFGTAVSATLAAGVVGFLARAGSRRLGASALAVTTSAIVPLLPGRAVYQGISEMIGAGTEGPLLGLTTLAGAGITGLGLAAGVSLGTYAAGVVSAWRHGRGLLAATAAVAPSPATGDGKTKD</sequence>
<keyword evidence="13" id="KW-1185">Reference proteome</keyword>
<dbReference type="GO" id="GO:0005886">
    <property type="term" value="C:plasma membrane"/>
    <property type="evidence" value="ECO:0007669"/>
    <property type="project" value="UniProtKB-SubCell"/>
</dbReference>
<dbReference type="Proteomes" id="UP000013167">
    <property type="component" value="Unassembled WGS sequence"/>
</dbReference>
<dbReference type="GO" id="GO:0022857">
    <property type="term" value="F:transmembrane transporter activity"/>
    <property type="evidence" value="ECO:0007669"/>
    <property type="project" value="InterPro"/>
</dbReference>
<dbReference type="PANTHER" id="PTHR34390:SF1">
    <property type="entry name" value="SUCCINATE TRANSPORTER SUBUNIT YJJB-RELATED"/>
    <property type="match status" value="1"/>
</dbReference>
<dbReference type="RefSeq" id="WP_010851479.1">
    <property type="nucleotide sequence ID" value="NZ_HF570956.1"/>
</dbReference>
<dbReference type="PANTHER" id="PTHR34390">
    <property type="entry name" value="UPF0442 PROTEIN YJJB-RELATED"/>
    <property type="match status" value="1"/>
</dbReference>
<feature type="transmembrane region" description="Helical" evidence="9">
    <location>
        <begin position="284"/>
        <end position="304"/>
    </location>
</feature>
<keyword evidence="2" id="KW-1003">Cell membrane</keyword>
<evidence type="ECO:0000256" key="2">
    <source>
        <dbReference type="ARBA" id="ARBA00022475"/>
    </source>
</evidence>
<evidence type="ECO:0000256" key="9">
    <source>
        <dbReference type="SAM" id="Phobius"/>
    </source>
</evidence>
<dbReference type="HOGENOM" id="CLU_023738_2_2_11"/>
<evidence type="ECO:0000259" key="11">
    <source>
        <dbReference type="Pfam" id="PF12821"/>
    </source>
</evidence>
<keyword evidence="4 9" id="KW-0812">Transmembrane</keyword>
<feature type="region of interest" description="Disordered" evidence="8">
    <location>
        <begin position="1"/>
        <end position="36"/>
    </location>
</feature>
<feature type="transmembrane region" description="Helical" evidence="9">
    <location>
        <begin position="396"/>
        <end position="413"/>
    </location>
</feature>
<comment type="similarity">
    <text evidence="7">Belongs to the ThrE exporter (TC 2.A.79) family.</text>
</comment>
<proteinExistence type="inferred from homology"/>
<evidence type="ECO:0000256" key="6">
    <source>
        <dbReference type="ARBA" id="ARBA00023136"/>
    </source>
</evidence>
<keyword evidence="6 9" id="KW-0472">Membrane</keyword>
<evidence type="ECO:0000256" key="1">
    <source>
        <dbReference type="ARBA" id="ARBA00004651"/>
    </source>
</evidence>
<feature type="transmembrane region" description="Helical" evidence="9">
    <location>
        <begin position="242"/>
        <end position="263"/>
    </location>
</feature>
<dbReference type="Pfam" id="PF06738">
    <property type="entry name" value="ThrE"/>
    <property type="match status" value="1"/>
</dbReference>
<gene>
    <name evidence="12" type="ORF">BN10_1070015</name>
</gene>
<evidence type="ECO:0000313" key="13">
    <source>
        <dbReference type="Proteomes" id="UP000013167"/>
    </source>
</evidence>
<reference evidence="12 13" key="1">
    <citation type="journal article" date="2013" name="ISME J.">
        <title>A metabolic model for members of the genus Tetrasphaera involved in enhanced biological phosphorus removal.</title>
        <authorList>
            <person name="Kristiansen R."/>
            <person name="Nguyen H.T.T."/>
            <person name="Saunders A.M."/>
            <person name="Nielsen J.L."/>
            <person name="Wimmer R."/>
            <person name="Le V.Q."/>
            <person name="McIlroy S.J."/>
            <person name="Petrovski S."/>
            <person name="Seviour R.J."/>
            <person name="Calteau A."/>
            <person name="Nielsen K.L."/>
            <person name="Nielsen P.H."/>
        </authorList>
    </citation>
    <scope>NUCLEOTIDE SEQUENCE [LARGE SCALE GENOMIC DNA]</scope>
    <source>
        <strain evidence="12 13">Lp2</strain>
    </source>
</reference>
<dbReference type="STRING" id="1193181.BN10_1070015"/>